<reference evidence="1 2" key="1">
    <citation type="journal article" date="2012" name="PLoS Pathog.">
        <title>Diverse lifestyles and strategies of plant pathogenesis encoded in the genomes of eighteen Dothideomycetes fungi.</title>
        <authorList>
            <person name="Ohm R.A."/>
            <person name="Feau N."/>
            <person name="Henrissat B."/>
            <person name="Schoch C.L."/>
            <person name="Horwitz B.A."/>
            <person name="Barry K.W."/>
            <person name="Condon B.J."/>
            <person name="Copeland A.C."/>
            <person name="Dhillon B."/>
            <person name="Glaser F."/>
            <person name="Hesse C.N."/>
            <person name="Kosti I."/>
            <person name="LaButti K."/>
            <person name="Lindquist E.A."/>
            <person name="Lucas S."/>
            <person name="Salamov A.A."/>
            <person name="Bradshaw R.E."/>
            <person name="Ciuffetti L."/>
            <person name="Hamelin R.C."/>
            <person name="Kema G.H.J."/>
            <person name="Lawrence C."/>
            <person name="Scott J.A."/>
            <person name="Spatafora J.W."/>
            <person name="Turgeon B.G."/>
            <person name="de Wit P.J.G.M."/>
            <person name="Zhong S."/>
            <person name="Goodwin S.B."/>
            <person name="Grigoriev I.V."/>
        </authorList>
    </citation>
    <scope>NUCLEOTIDE SEQUENCE [LARGE SCALE GENOMIC DNA]</scope>
    <source>
        <strain evidence="1 2">UAMH 10762</strain>
    </source>
</reference>
<dbReference type="RefSeq" id="XP_007674465.1">
    <property type="nucleotide sequence ID" value="XM_007676275.1"/>
</dbReference>
<dbReference type="AlphaFoldDB" id="M2LUQ6"/>
<dbReference type="GeneID" id="19111760"/>
<accession>M2LUQ6</accession>
<name>M2LUQ6_BAUPA</name>
<organism evidence="1 2">
    <name type="scientific">Baudoinia panamericana (strain UAMH 10762)</name>
    <name type="common">Angels' share fungus</name>
    <name type="synonym">Baudoinia compniacensis (strain UAMH 10762)</name>
    <dbReference type="NCBI Taxonomy" id="717646"/>
    <lineage>
        <taxon>Eukaryota</taxon>
        <taxon>Fungi</taxon>
        <taxon>Dikarya</taxon>
        <taxon>Ascomycota</taxon>
        <taxon>Pezizomycotina</taxon>
        <taxon>Dothideomycetes</taxon>
        <taxon>Dothideomycetidae</taxon>
        <taxon>Mycosphaerellales</taxon>
        <taxon>Teratosphaeriaceae</taxon>
        <taxon>Baudoinia</taxon>
    </lineage>
</organism>
<protein>
    <submittedName>
        <fullName evidence="1">Uncharacterized protein</fullName>
    </submittedName>
</protein>
<keyword evidence="2" id="KW-1185">Reference proteome</keyword>
<dbReference type="KEGG" id="bcom:BAUCODRAFT_32371"/>
<evidence type="ECO:0000313" key="1">
    <source>
        <dbReference type="EMBL" id="EMC98337.1"/>
    </source>
</evidence>
<sequence>MELPVDLPVCITIPLSFTYPTLMMIQTNHLTTVDIAGITACIDEMASDQAFGTDHDRTLTESIGALFVYVTDHLPDPP</sequence>
<dbReference type="EMBL" id="KB445553">
    <property type="protein sequence ID" value="EMC98337.1"/>
    <property type="molecule type" value="Genomic_DNA"/>
</dbReference>
<gene>
    <name evidence="1" type="ORF">BAUCODRAFT_32371</name>
</gene>
<proteinExistence type="predicted"/>
<evidence type="ECO:0000313" key="2">
    <source>
        <dbReference type="Proteomes" id="UP000011761"/>
    </source>
</evidence>
<dbReference type="HOGENOM" id="CLU_2621654_0_0_1"/>
<dbReference type="Proteomes" id="UP000011761">
    <property type="component" value="Unassembled WGS sequence"/>
</dbReference>